<keyword evidence="1" id="KW-0678">Repressor</keyword>
<dbReference type="InterPro" id="IPR047057">
    <property type="entry name" value="MerR_fam"/>
</dbReference>
<keyword evidence="2" id="KW-0805">Transcription regulation</keyword>
<dbReference type="SMART" id="SM00422">
    <property type="entry name" value="HTH_MERR"/>
    <property type="match status" value="1"/>
</dbReference>
<dbReference type="EMBL" id="JAUHTR010000002">
    <property type="protein sequence ID" value="MDN4524017.1"/>
    <property type="molecule type" value="Genomic_DNA"/>
</dbReference>
<dbReference type="SUPFAM" id="SSF46955">
    <property type="entry name" value="Putative DNA-binding domain"/>
    <property type="match status" value="1"/>
</dbReference>
<keyword evidence="7" id="KW-1185">Reference proteome</keyword>
<protein>
    <submittedName>
        <fullName evidence="6">MerR family transcriptional regulator</fullName>
    </submittedName>
</protein>
<feature type="domain" description="HTH merR-type" evidence="5">
    <location>
        <begin position="1"/>
        <end position="71"/>
    </location>
</feature>
<evidence type="ECO:0000256" key="2">
    <source>
        <dbReference type="ARBA" id="ARBA00023015"/>
    </source>
</evidence>
<gene>
    <name evidence="6" type="ORF">QYB97_06005</name>
</gene>
<sequence length="124" mass="14662">MSYSIKYIEEHVNVTANTLRYYEKEGLLKNISRDSKGHRVYSDENIRNLSFIRTLRSTGMPISEIKRYLELYELGDETLSQRKEIMMQHKAKVQNKINEDLKHLEVISYKAAMYSIKDNEANQI</sequence>
<dbReference type="InterPro" id="IPR009061">
    <property type="entry name" value="DNA-bd_dom_put_sf"/>
</dbReference>
<keyword evidence="3" id="KW-0238">DNA-binding</keyword>
<dbReference type="PROSITE" id="PS50937">
    <property type="entry name" value="HTH_MERR_2"/>
    <property type="match status" value="1"/>
</dbReference>
<proteinExistence type="predicted"/>
<dbReference type="PANTHER" id="PTHR30204:SF69">
    <property type="entry name" value="MERR-FAMILY TRANSCRIPTIONAL REGULATOR"/>
    <property type="match status" value="1"/>
</dbReference>
<evidence type="ECO:0000259" key="5">
    <source>
        <dbReference type="PROSITE" id="PS50937"/>
    </source>
</evidence>
<dbReference type="Proteomes" id="UP001172721">
    <property type="component" value="Unassembled WGS sequence"/>
</dbReference>
<accession>A0ABT8HTA5</accession>
<dbReference type="Gene3D" id="1.10.1660.10">
    <property type="match status" value="1"/>
</dbReference>
<dbReference type="CDD" id="cd01109">
    <property type="entry name" value="HTH_YyaN"/>
    <property type="match status" value="1"/>
</dbReference>
<name>A0ABT8HTA5_9BACL</name>
<evidence type="ECO:0000313" key="7">
    <source>
        <dbReference type="Proteomes" id="UP001172721"/>
    </source>
</evidence>
<organism evidence="6 7">
    <name type="scientific">Fictibacillus fluitans</name>
    <dbReference type="NCBI Taxonomy" id="3058422"/>
    <lineage>
        <taxon>Bacteria</taxon>
        <taxon>Bacillati</taxon>
        <taxon>Bacillota</taxon>
        <taxon>Bacilli</taxon>
        <taxon>Bacillales</taxon>
        <taxon>Fictibacillaceae</taxon>
        <taxon>Fictibacillus</taxon>
    </lineage>
</organism>
<evidence type="ECO:0000256" key="1">
    <source>
        <dbReference type="ARBA" id="ARBA00022491"/>
    </source>
</evidence>
<evidence type="ECO:0000256" key="4">
    <source>
        <dbReference type="ARBA" id="ARBA00023163"/>
    </source>
</evidence>
<evidence type="ECO:0000256" key="3">
    <source>
        <dbReference type="ARBA" id="ARBA00023125"/>
    </source>
</evidence>
<keyword evidence="4" id="KW-0804">Transcription</keyword>
<dbReference type="PANTHER" id="PTHR30204">
    <property type="entry name" value="REDOX-CYCLING DRUG-SENSING TRANSCRIPTIONAL ACTIVATOR SOXR"/>
    <property type="match status" value="1"/>
</dbReference>
<dbReference type="InterPro" id="IPR000551">
    <property type="entry name" value="MerR-type_HTH_dom"/>
</dbReference>
<comment type="caution">
    <text evidence="6">The sequence shown here is derived from an EMBL/GenBank/DDBJ whole genome shotgun (WGS) entry which is preliminary data.</text>
</comment>
<dbReference type="RefSeq" id="WP_301165072.1">
    <property type="nucleotide sequence ID" value="NZ_JAUHTR010000002.1"/>
</dbReference>
<dbReference type="PRINTS" id="PR00040">
    <property type="entry name" value="HTHMERR"/>
</dbReference>
<dbReference type="Pfam" id="PF13411">
    <property type="entry name" value="MerR_1"/>
    <property type="match status" value="1"/>
</dbReference>
<reference evidence="6" key="1">
    <citation type="submission" date="2023-07" db="EMBL/GenBank/DDBJ databases">
        <title>Fictibacillus sp. isolated from freshwater pond.</title>
        <authorList>
            <person name="Kirdat K."/>
            <person name="Bhat A."/>
            <person name="Mourya A."/>
            <person name="Yadav A."/>
        </authorList>
    </citation>
    <scope>NUCLEOTIDE SEQUENCE</scope>
    <source>
        <strain evidence="6">NE201</strain>
    </source>
</reference>
<evidence type="ECO:0000313" key="6">
    <source>
        <dbReference type="EMBL" id="MDN4524017.1"/>
    </source>
</evidence>